<name>A0A8J2Z9N9_9PROT</name>
<dbReference type="PANTHER" id="PTHR19328:SF75">
    <property type="entry name" value="ALDOSE SUGAR DEHYDROGENASE YLII"/>
    <property type="match status" value="1"/>
</dbReference>
<dbReference type="SUPFAM" id="SSF50952">
    <property type="entry name" value="Soluble quinoprotein glucose dehydrogenase"/>
    <property type="match status" value="1"/>
</dbReference>
<accession>A0A8J2Z9N9</accession>
<dbReference type="Proteomes" id="UP000597507">
    <property type="component" value="Unassembled WGS sequence"/>
</dbReference>
<dbReference type="Gene3D" id="2.120.10.30">
    <property type="entry name" value="TolB, C-terminal domain"/>
    <property type="match status" value="1"/>
</dbReference>
<proteinExistence type="predicted"/>
<dbReference type="InterPro" id="IPR012938">
    <property type="entry name" value="Glc/Sorbosone_DH"/>
</dbReference>
<reference evidence="3 4" key="1">
    <citation type="journal article" date="2014" name="Int. J. Syst. Evol. Microbiol.">
        <title>Complete genome sequence of Corynebacterium casei LMG S-19264T (=DSM 44701T), isolated from a smear-ripened cheese.</title>
        <authorList>
            <consortium name="US DOE Joint Genome Institute (JGI-PGF)"/>
            <person name="Walter F."/>
            <person name="Albersmeier A."/>
            <person name="Kalinowski J."/>
            <person name="Ruckert C."/>
        </authorList>
    </citation>
    <scope>NUCLEOTIDE SEQUENCE [LARGE SCALE GENOMIC DNA]</scope>
    <source>
        <strain evidence="3 4">CGMCC 1.16330</strain>
    </source>
</reference>
<gene>
    <name evidence="3" type="ORF">GCM10010964_11490</name>
</gene>
<comment type="caution">
    <text evidence="3">The sequence shown here is derived from an EMBL/GenBank/DDBJ whole genome shotgun (WGS) entry which is preliminary data.</text>
</comment>
<keyword evidence="4" id="KW-1185">Reference proteome</keyword>
<dbReference type="Pfam" id="PF07995">
    <property type="entry name" value="GSDH"/>
    <property type="match status" value="1"/>
</dbReference>
<keyword evidence="1" id="KW-0732">Signal</keyword>
<dbReference type="PANTHER" id="PTHR19328">
    <property type="entry name" value="HEDGEHOG-INTERACTING PROTEIN"/>
    <property type="match status" value="1"/>
</dbReference>
<dbReference type="InterPro" id="IPR011041">
    <property type="entry name" value="Quinoprot_gluc/sorb_DH_b-prop"/>
</dbReference>
<feature type="chain" id="PRO_5035260760" description="Glucose/Sorbosone dehydrogenase domain-containing protein" evidence="1">
    <location>
        <begin position="26"/>
        <end position="386"/>
    </location>
</feature>
<evidence type="ECO:0000256" key="1">
    <source>
        <dbReference type="SAM" id="SignalP"/>
    </source>
</evidence>
<dbReference type="EMBL" id="BMKS01000003">
    <property type="protein sequence ID" value="GGG25172.1"/>
    <property type="molecule type" value="Genomic_DNA"/>
</dbReference>
<dbReference type="RefSeq" id="WP_188899061.1">
    <property type="nucleotide sequence ID" value="NZ_BMKS01000003.1"/>
</dbReference>
<dbReference type="InterPro" id="IPR011042">
    <property type="entry name" value="6-blade_b-propeller_TolB-like"/>
</dbReference>
<protein>
    <recommendedName>
        <fullName evidence="2">Glucose/Sorbosone dehydrogenase domain-containing protein</fullName>
    </recommendedName>
</protein>
<organism evidence="3 4">
    <name type="scientific">Caldovatus sediminis</name>
    <dbReference type="NCBI Taxonomy" id="2041189"/>
    <lineage>
        <taxon>Bacteria</taxon>
        <taxon>Pseudomonadati</taxon>
        <taxon>Pseudomonadota</taxon>
        <taxon>Alphaproteobacteria</taxon>
        <taxon>Acetobacterales</taxon>
        <taxon>Roseomonadaceae</taxon>
        <taxon>Caldovatus</taxon>
    </lineage>
</organism>
<sequence>MTSSVSLLRSSLALALIAALAASCAQGPPSAPVRSDAATFRVTEFARGLEHPWGAVFLPDGSGDMLVTERPGRLRRVTADGRVSPPIPGVPEVAASGQGGLLDIALAPDFASSREIFFCHGSAVPEGGALTRLSRARLSADGTRLEGTATVLDAGPPQRLSWEHYGCRIAFSPDGRYLFFATGERKQSERAQRLDDLAGKVLRLARDGSVPPDNPFVGRADARPEIWSYGHRNPQGLAFNPWTGSLWEAELGPRGGDEVNVIRRGANYGWPVVSQGLAYSGFRFTEHRSLPGMEDPAYNWTPSVSPSGIAFYDGAEFPGWRGSLFLATLSPPQLVRLTTAGDRVTGEERLLQGLVRMRHVLVGPDGRLYILTDEPNGRILRLDPAR</sequence>
<dbReference type="AlphaFoldDB" id="A0A8J2Z9N9"/>
<evidence type="ECO:0000313" key="4">
    <source>
        <dbReference type="Proteomes" id="UP000597507"/>
    </source>
</evidence>
<evidence type="ECO:0000313" key="3">
    <source>
        <dbReference type="EMBL" id="GGG25172.1"/>
    </source>
</evidence>
<feature type="domain" description="Glucose/Sorbosone dehydrogenase" evidence="2">
    <location>
        <begin position="49"/>
        <end position="381"/>
    </location>
</feature>
<feature type="signal peptide" evidence="1">
    <location>
        <begin position="1"/>
        <end position="25"/>
    </location>
</feature>
<evidence type="ECO:0000259" key="2">
    <source>
        <dbReference type="Pfam" id="PF07995"/>
    </source>
</evidence>